<dbReference type="EMBL" id="LT629742">
    <property type="protein sequence ID" value="SDS80698.1"/>
    <property type="molecule type" value="Genomic_DNA"/>
</dbReference>
<name>A0A1H1V7H6_9MICO</name>
<evidence type="ECO:0000313" key="3">
    <source>
        <dbReference type="EMBL" id="SDS80698.1"/>
    </source>
</evidence>
<reference evidence="4" key="1">
    <citation type="submission" date="2016-10" db="EMBL/GenBank/DDBJ databases">
        <authorList>
            <person name="Varghese N."/>
            <person name="Submissions S."/>
        </authorList>
    </citation>
    <scope>NUCLEOTIDE SEQUENCE [LARGE SCALE GENOMIC DNA]</scope>
    <source>
        <strain evidence="4">DSM 21772</strain>
    </source>
</reference>
<proteinExistence type="predicted"/>
<dbReference type="InterPro" id="IPR010318">
    <property type="entry name" value="S-Me-THD_N"/>
</dbReference>
<dbReference type="STRING" id="412690.SAMN04489834_2193"/>
<protein>
    <recommendedName>
        <fullName evidence="5">DUF917 domain-containing protein</fullName>
    </recommendedName>
</protein>
<dbReference type="InterPro" id="IPR027479">
    <property type="entry name" value="S-Me-THD_N_sf"/>
</dbReference>
<dbReference type="InterPro" id="IPR024071">
    <property type="entry name" value="S-Me-THD_C_sf"/>
</dbReference>
<evidence type="ECO:0000313" key="4">
    <source>
        <dbReference type="Proteomes" id="UP000181956"/>
    </source>
</evidence>
<sequence>MWLSSPEIARLRTGALFLACAADPGWCTDQAERALAHMHAHGIEPELRGVDDFEDDALIVAVGFVNNGLSLSELRPSGDEFATSLRLLEQAVGRPVAGLMPLAAANVNALVPILTGMQIGLPIVDADPMGRVFPLLHQSLFTLAGLTAGPVAVTGPTGETAILDVDKPARAERLVRALAGEFGGWAAAALYPMSAGTLGASGVIGSVSRLIHIGEILESGLPTHHKHEQLRRTQGVQRIIRARVSNVEGLSRPAPPGQPDRPSSVFLVEESQGKIVQIEIQNELLMVLVDGAVEAVLPDIITMLRPEDASVAGLDDLWVGNILDIVVLPAAAQWYTPAGIELAGPAAHHALLRRRWEKRP</sequence>
<feature type="domain" description="S-Me-THD-like C-terminal" evidence="2">
    <location>
        <begin position="169"/>
        <end position="347"/>
    </location>
</feature>
<dbReference type="Pfam" id="PF06032">
    <property type="entry name" value="S-Me-THD_N"/>
    <property type="match status" value="1"/>
</dbReference>
<dbReference type="Proteomes" id="UP000181956">
    <property type="component" value="Chromosome I"/>
</dbReference>
<dbReference type="SUPFAM" id="SSF160991">
    <property type="entry name" value="CV3147-like"/>
    <property type="match status" value="1"/>
</dbReference>
<dbReference type="RefSeq" id="WP_083364074.1">
    <property type="nucleotide sequence ID" value="NZ_LT629742.1"/>
</dbReference>
<keyword evidence="4" id="KW-1185">Reference proteome</keyword>
<accession>A0A1H1V7H6</accession>
<organism evidence="3 4">
    <name type="scientific">Microterricola viridarii</name>
    <dbReference type="NCBI Taxonomy" id="412690"/>
    <lineage>
        <taxon>Bacteria</taxon>
        <taxon>Bacillati</taxon>
        <taxon>Actinomycetota</taxon>
        <taxon>Actinomycetes</taxon>
        <taxon>Micrococcales</taxon>
        <taxon>Microbacteriaceae</taxon>
        <taxon>Microterricola</taxon>
    </lineage>
</organism>
<evidence type="ECO:0000259" key="1">
    <source>
        <dbReference type="Pfam" id="PF06032"/>
    </source>
</evidence>
<dbReference type="Pfam" id="PF20906">
    <property type="entry name" value="S-Me-THD_C"/>
    <property type="match status" value="1"/>
</dbReference>
<dbReference type="OrthoDB" id="3170437at2"/>
<evidence type="ECO:0000259" key="2">
    <source>
        <dbReference type="Pfam" id="PF20906"/>
    </source>
</evidence>
<dbReference type="AlphaFoldDB" id="A0A1H1V7H6"/>
<feature type="domain" description="S-Me-THD N-terminal" evidence="1">
    <location>
        <begin position="8"/>
        <end position="164"/>
    </location>
</feature>
<evidence type="ECO:0008006" key="5">
    <source>
        <dbReference type="Google" id="ProtNLM"/>
    </source>
</evidence>
<gene>
    <name evidence="3" type="ORF">SAMN04489834_2193</name>
</gene>
<dbReference type="InterPro" id="IPR048350">
    <property type="entry name" value="S-Me-THD-like_C"/>
</dbReference>
<dbReference type="Gene3D" id="3.40.1610.10">
    <property type="entry name" value="CV3147-like domain"/>
    <property type="match status" value="1"/>
</dbReference>
<dbReference type="Gene3D" id="2.40.390.10">
    <property type="entry name" value="CV3147-like"/>
    <property type="match status" value="1"/>
</dbReference>